<dbReference type="PANTHER" id="PTHR31302:SF0">
    <property type="entry name" value="TRANSMEMBRANE PROTEIN WITH METALLOPHOSPHOESTERASE DOMAIN"/>
    <property type="match status" value="1"/>
</dbReference>
<keyword evidence="2" id="KW-1185">Reference proteome</keyword>
<dbReference type="SUPFAM" id="SSF56300">
    <property type="entry name" value="Metallo-dependent phosphatases"/>
    <property type="match status" value="1"/>
</dbReference>
<dbReference type="EMBL" id="PDOE01000007">
    <property type="protein sequence ID" value="RKL66432.1"/>
    <property type="molecule type" value="Genomic_DNA"/>
</dbReference>
<dbReference type="AlphaFoldDB" id="A0A3A9K7D5"/>
<dbReference type="Proteomes" id="UP000281498">
    <property type="component" value="Unassembled WGS sequence"/>
</dbReference>
<proteinExistence type="predicted"/>
<dbReference type="RefSeq" id="WP_110939216.1">
    <property type="nucleotide sequence ID" value="NZ_KZ614148.1"/>
</dbReference>
<comment type="caution">
    <text evidence="1">The sequence shown here is derived from an EMBL/GenBank/DDBJ whole genome shotgun (WGS) entry which is preliminary data.</text>
</comment>
<dbReference type="PANTHER" id="PTHR31302">
    <property type="entry name" value="TRANSMEMBRANE PROTEIN WITH METALLOPHOSPHOESTERASE DOMAIN-RELATED"/>
    <property type="match status" value="1"/>
</dbReference>
<dbReference type="InterPro" id="IPR051158">
    <property type="entry name" value="Metallophosphoesterase_sf"/>
</dbReference>
<evidence type="ECO:0000313" key="1">
    <source>
        <dbReference type="EMBL" id="RKL66432.1"/>
    </source>
</evidence>
<reference evidence="1 2" key="1">
    <citation type="submission" date="2017-10" db="EMBL/GenBank/DDBJ databases">
        <title>Bacillus sp. nov., a halophilic bacterium isolated from a Keqin Lake.</title>
        <authorList>
            <person name="Wang H."/>
        </authorList>
    </citation>
    <scope>NUCLEOTIDE SEQUENCE [LARGE SCALE GENOMIC DNA]</scope>
    <source>
        <strain evidence="1 2">KCTC 13187</strain>
    </source>
</reference>
<dbReference type="InterPro" id="IPR029052">
    <property type="entry name" value="Metallo-depent_PP-like"/>
</dbReference>
<sequence>MQFKTINRGDGKVHFVEFGLSLIDTSAKLEQLSEVSGLNQEETYQKSLYEELNVIEVLTDQEILISLYHYPLVDRRIDIHKDDPSVVFRDYDLHIAGHYHGGQIRIPLLGARMVPEAYYENNGFFPPRDRVSGFWEYDGLNQYVSRGLGSSNAIGFLNFRLFNTPEINLLTLERK</sequence>
<name>A0A3A9K7D5_9BACI</name>
<organism evidence="1 2">
    <name type="scientific">Salipaludibacillus neizhouensis</name>
    <dbReference type="NCBI Taxonomy" id="885475"/>
    <lineage>
        <taxon>Bacteria</taxon>
        <taxon>Bacillati</taxon>
        <taxon>Bacillota</taxon>
        <taxon>Bacilli</taxon>
        <taxon>Bacillales</taxon>
        <taxon>Bacillaceae</taxon>
    </lineage>
</organism>
<gene>
    <name evidence="1" type="ORF">CR203_16200</name>
</gene>
<evidence type="ECO:0008006" key="3">
    <source>
        <dbReference type="Google" id="ProtNLM"/>
    </source>
</evidence>
<dbReference type="OrthoDB" id="9780884at2"/>
<protein>
    <recommendedName>
        <fullName evidence="3">Calcineurin-like phosphoesterase domain-containing protein</fullName>
    </recommendedName>
</protein>
<evidence type="ECO:0000313" key="2">
    <source>
        <dbReference type="Proteomes" id="UP000281498"/>
    </source>
</evidence>
<accession>A0A3A9K7D5</accession>